<dbReference type="InterPro" id="IPR011042">
    <property type="entry name" value="6-blade_b-propeller_TolB-like"/>
</dbReference>
<feature type="compositionally biased region" description="Polar residues" evidence="1">
    <location>
        <begin position="136"/>
        <end position="150"/>
    </location>
</feature>
<dbReference type="SUPFAM" id="SSF101898">
    <property type="entry name" value="NHL repeat"/>
    <property type="match status" value="1"/>
</dbReference>
<feature type="compositionally biased region" description="Basic and acidic residues" evidence="1">
    <location>
        <begin position="18"/>
        <end position="29"/>
    </location>
</feature>
<dbReference type="OrthoDB" id="6138560at2759"/>
<keyword evidence="2" id="KW-1185">Reference proteome</keyword>
<gene>
    <name evidence="3" type="primary">LOC111127897</name>
</gene>
<feature type="region of interest" description="Disordered" evidence="1">
    <location>
        <begin position="68"/>
        <end position="150"/>
    </location>
</feature>
<evidence type="ECO:0000256" key="1">
    <source>
        <dbReference type="SAM" id="MobiDB-lite"/>
    </source>
</evidence>
<accession>A0A8B8DMB7</accession>
<feature type="compositionally biased region" description="Basic and acidic residues" evidence="1">
    <location>
        <begin position="100"/>
        <end position="135"/>
    </location>
</feature>
<proteinExistence type="predicted"/>
<evidence type="ECO:0000313" key="3">
    <source>
        <dbReference type="RefSeq" id="XP_022328905.1"/>
    </source>
</evidence>
<dbReference type="RefSeq" id="XP_022328905.1">
    <property type="nucleotide sequence ID" value="XM_022473197.1"/>
</dbReference>
<dbReference type="Gene3D" id="2.120.10.30">
    <property type="entry name" value="TolB, C-terminal domain"/>
    <property type="match status" value="1"/>
</dbReference>
<name>A0A8B8DMB7_CRAVI</name>
<feature type="region of interest" description="Disordered" evidence="1">
    <location>
        <begin position="1"/>
        <end position="29"/>
    </location>
</feature>
<feature type="compositionally biased region" description="Polar residues" evidence="1">
    <location>
        <begin position="78"/>
        <end position="98"/>
    </location>
</feature>
<evidence type="ECO:0000313" key="2">
    <source>
        <dbReference type="Proteomes" id="UP000694844"/>
    </source>
</evidence>
<protein>
    <submittedName>
        <fullName evidence="3">Uncharacterized protein LOC111127897</fullName>
    </submittedName>
</protein>
<dbReference type="KEGG" id="cvn:111127897"/>
<reference evidence="3" key="1">
    <citation type="submission" date="2025-08" db="UniProtKB">
        <authorList>
            <consortium name="RefSeq"/>
        </authorList>
    </citation>
    <scope>IDENTIFICATION</scope>
    <source>
        <tissue evidence="3">Whole sample</tissue>
    </source>
</reference>
<sequence length="443" mass="49074">MDDSNPQEDPSPESENDEGLRISREITRNISMKREGRSTFVTFNDFFTKDPLDNSIPVCTLRESITSEHRMSERISVLENSPTNRTPRESVTSETASDSSEDRIDSIADDTDPKDKDEGNSVRNPDAEKKQESKETATSNNERSSTDGAAHCVTTTMAPEKEYFKVESEIESGLKSLNVLQTADEGHIWTANRKEIAQVGPDEAVIFKQELDIAVDDLAVLGSNSVFLVESQSKTIRFLKIEADEPVITIFDALSPDTPERICINTKTREVVTTVLSHKGVLFFKRWRASIKRYHYNGKCIDEITPKNDGKFIFDNSLDMVCNGNGDLCIVATKGSSQFVVVFDHSVNFRFLYNGGDGKPASFRPTSVSVDCDNNILILESNSNSVHIVDQEGSLLNTVSCVMSGSVCPKVKALCTYKEGKVLLGQDDGKIRVLKSTALAEKK</sequence>
<organism evidence="2 3">
    <name type="scientific">Crassostrea virginica</name>
    <name type="common">Eastern oyster</name>
    <dbReference type="NCBI Taxonomy" id="6565"/>
    <lineage>
        <taxon>Eukaryota</taxon>
        <taxon>Metazoa</taxon>
        <taxon>Spiralia</taxon>
        <taxon>Lophotrochozoa</taxon>
        <taxon>Mollusca</taxon>
        <taxon>Bivalvia</taxon>
        <taxon>Autobranchia</taxon>
        <taxon>Pteriomorphia</taxon>
        <taxon>Ostreida</taxon>
        <taxon>Ostreoidea</taxon>
        <taxon>Ostreidae</taxon>
        <taxon>Crassostrea</taxon>
    </lineage>
</organism>
<dbReference type="GeneID" id="111127897"/>
<dbReference type="Proteomes" id="UP000694844">
    <property type="component" value="Chromosome 4"/>
</dbReference>
<feature type="compositionally biased region" description="Acidic residues" evidence="1">
    <location>
        <begin position="1"/>
        <end position="17"/>
    </location>
</feature>
<dbReference type="AlphaFoldDB" id="A0A8B8DMB7"/>